<organism evidence="1">
    <name type="scientific">marine sediment metagenome</name>
    <dbReference type="NCBI Taxonomy" id="412755"/>
    <lineage>
        <taxon>unclassified sequences</taxon>
        <taxon>metagenomes</taxon>
        <taxon>ecological metagenomes</taxon>
    </lineage>
</organism>
<dbReference type="AlphaFoldDB" id="X1JGQ2"/>
<gene>
    <name evidence="1" type="ORF">S03H2_64250</name>
</gene>
<proteinExistence type="predicted"/>
<dbReference type="EMBL" id="BARU01041713">
    <property type="protein sequence ID" value="GAH77469.1"/>
    <property type="molecule type" value="Genomic_DNA"/>
</dbReference>
<sequence>MLGQNRQFQWFHNPSFIYPMVPASAATILKQKGHNVIWNDCIAENWDYERFINFYAEQRPDLISIETKTPVIKQHWKIINKLKEICPNKN</sequence>
<comment type="caution">
    <text evidence="1">The sequence shown here is derived from an EMBL/GenBank/DDBJ whole genome shotgun (WGS) entry which is preliminary data.</text>
</comment>
<protein>
    <recommendedName>
        <fullName evidence="2">B12-binding domain-containing protein</fullName>
    </recommendedName>
</protein>
<accession>X1JGQ2</accession>
<reference evidence="1" key="1">
    <citation type="journal article" date="2014" name="Front. Microbiol.">
        <title>High frequency of phylogenetically diverse reductive dehalogenase-homologous genes in deep subseafloor sedimentary metagenomes.</title>
        <authorList>
            <person name="Kawai M."/>
            <person name="Futagami T."/>
            <person name="Toyoda A."/>
            <person name="Takaki Y."/>
            <person name="Nishi S."/>
            <person name="Hori S."/>
            <person name="Arai W."/>
            <person name="Tsubouchi T."/>
            <person name="Morono Y."/>
            <person name="Uchiyama I."/>
            <person name="Ito T."/>
            <person name="Fujiyama A."/>
            <person name="Inagaki F."/>
            <person name="Takami H."/>
        </authorList>
    </citation>
    <scope>NUCLEOTIDE SEQUENCE</scope>
    <source>
        <strain evidence="1">Expedition CK06-06</strain>
    </source>
</reference>
<name>X1JGQ2_9ZZZZ</name>
<evidence type="ECO:0000313" key="1">
    <source>
        <dbReference type="EMBL" id="GAH77469.1"/>
    </source>
</evidence>
<evidence type="ECO:0008006" key="2">
    <source>
        <dbReference type="Google" id="ProtNLM"/>
    </source>
</evidence>